<keyword evidence="3" id="KW-0560">Oxidoreductase</keyword>
<dbReference type="AlphaFoldDB" id="A0A074VFA2"/>
<dbReference type="PANTHER" id="PTHR43639">
    <property type="entry name" value="OXIDOREDUCTASE, SHORT-CHAIN DEHYDROGENASE/REDUCTASE FAMILY (AFU_ORTHOLOGUE AFUA_5G02870)"/>
    <property type="match status" value="1"/>
</dbReference>
<keyword evidence="5" id="KW-1185">Reference proteome</keyword>
<protein>
    <submittedName>
        <fullName evidence="4">NAD(P)-binding protein</fullName>
    </submittedName>
</protein>
<dbReference type="PRINTS" id="PR00081">
    <property type="entry name" value="GDHRDH"/>
</dbReference>
<evidence type="ECO:0000313" key="4">
    <source>
        <dbReference type="EMBL" id="KEQ57634.1"/>
    </source>
</evidence>
<evidence type="ECO:0000256" key="1">
    <source>
        <dbReference type="ARBA" id="ARBA00006484"/>
    </source>
</evidence>
<dbReference type="GO" id="GO:0016491">
    <property type="term" value="F:oxidoreductase activity"/>
    <property type="evidence" value="ECO:0007669"/>
    <property type="project" value="UniProtKB-KW"/>
</dbReference>
<dbReference type="HOGENOM" id="CLU_010194_1_3_1"/>
<dbReference type="Pfam" id="PF13561">
    <property type="entry name" value="adh_short_C2"/>
    <property type="match status" value="1"/>
</dbReference>
<evidence type="ECO:0000313" key="5">
    <source>
        <dbReference type="Proteomes" id="UP000030672"/>
    </source>
</evidence>
<dbReference type="FunFam" id="3.40.50.720:FF:000084">
    <property type="entry name" value="Short-chain dehydrogenase reductase"/>
    <property type="match status" value="1"/>
</dbReference>
<dbReference type="InterPro" id="IPR002347">
    <property type="entry name" value="SDR_fam"/>
</dbReference>
<dbReference type="PRINTS" id="PR00080">
    <property type="entry name" value="SDRFAMILY"/>
</dbReference>
<dbReference type="STRING" id="1043003.A0A074VFA2"/>
<dbReference type="CDD" id="cd05233">
    <property type="entry name" value="SDR_c"/>
    <property type="match status" value="1"/>
</dbReference>
<proteinExistence type="inferred from homology"/>
<organism evidence="4 5">
    <name type="scientific">Aureobasidium melanogenum (strain CBS 110374)</name>
    <name type="common">Aureobasidium pullulans var. melanogenum</name>
    <dbReference type="NCBI Taxonomy" id="1043003"/>
    <lineage>
        <taxon>Eukaryota</taxon>
        <taxon>Fungi</taxon>
        <taxon>Dikarya</taxon>
        <taxon>Ascomycota</taxon>
        <taxon>Pezizomycotina</taxon>
        <taxon>Dothideomycetes</taxon>
        <taxon>Dothideomycetidae</taxon>
        <taxon>Dothideales</taxon>
        <taxon>Saccotheciaceae</taxon>
        <taxon>Aureobasidium</taxon>
    </lineage>
</organism>
<dbReference type="EMBL" id="KL584880">
    <property type="protein sequence ID" value="KEQ57634.1"/>
    <property type="molecule type" value="Genomic_DNA"/>
</dbReference>
<dbReference type="RefSeq" id="XP_040874658.1">
    <property type="nucleotide sequence ID" value="XM_041029017.1"/>
</dbReference>
<dbReference type="Gene3D" id="3.40.50.720">
    <property type="entry name" value="NAD(P)-binding Rossmann-like Domain"/>
    <property type="match status" value="1"/>
</dbReference>
<dbReference type="Proteomes" id="UP000030672">
    <property type="component" value="Unassembled WGS sequence"/>
</dbReference>
<evidence type="ECO:0000256" key="3">
    <source>
        <dbReference type="ARBA" id="ARBA00023002"/>
    </source>
</evidence>
<comment type="similarity">
    <text evidence="1">Belongs to the short-chain dehydrogenases/reductases (SDR) family.</text>
</comment>
<dbReference type="PANTHER" id="PTHR43639:SF1">
    <property type="entry name" value="SHORT-CHAIN DEHYDROGENASE_REDUCTASE FAMILY PROTEIN"/>
    <property type="match status" value="1"/>
</dbReference>
<accession>A0A074VFA2</accession>
<keyword evidence="2" id="KW-0521">NADP</keyword>
<gene>
    <name evidence="4" type="ORF">M437DRAFT_89286</name>
</gene>
<evidence type="ECO:0000256" key="2">
    <source>
        <dbReference type="ARBA" id="ARBA00022857"/>
    </source>
</evidence>
<dbReference type="InterPro" id="IPR036291">
    <property type="entry name" value="NAD(P)-bd_dom_sf"/>
</dbReference>
<dbReference type="SUPFAM" id="SSF51735">
    <property type="entry name" value="NAD(P)-binding Rossmann-fold domains"/>
    <property type="match status" value="1"/>
</dbReference>
<reference evidence="4 5" key="1">
    <citation type="journal article" date="2014" name="BMC Genomics">
        <title>Genome sequencing of four Aureobasidium pullulans varieties: biotechnological potential, stress tolerance, and description of new species.</title>
        <authorList>
            <person name="Gostin Ar C."/>
            <person name="Ohm R.A."/>
            <person name="Kogej T."/>
            <person name="Sonjak S."/>
            <person name="Turk M."/>
            <person name="Zajc J."/>
            <person name="Zalar P."/>
            <person name="Grube M."/>
            <person name="Sun H."/>
            <person name="Han J."/>
            <person name="Sharma A."/>
            <person name="Chiniquy J."/>
            <person name="Ngan C.Y."/>
            <person name="Lipzen A."/>
            <person name="Barry K."/>
            <person name="Grigoriev I.V."/>
            <person name="Gunde-Cimerman N."/>
        </authorList>
    </citation>
    <scope>NUCLEOTIDE SEQUENCE [LARGE SCALE GENOMIC DNA]</scope>
    <source>
        <strain evidence="4 5">CBS 110374</strain>
    </source>
</reference>
<sequence>MPREGPLSGKTAIVTGSSKVDGIGAATAIALAHEGANIVIHYSASAEGAKSVVESVQAIGVGAVAVQADASSPDFGERLVQGTLDFFGTSTIDIIVNNAGTAAVHPTIADVPVEAWDDVFHTNVRAPFLLIQAALPYVPSGGRIINISSVVAKMGNKMLTVYGASKAALTSAAVAMAEELGPKGITINVVAPGPITTSMSMKGSPIFSKLQNNAHIKREGRPEEVANAVVWLASPNAGYVTGQLIPVDGGITWP</sequence>
<name>A0A074VFA2_AURM1</name>
<dbReference type="GeneID" id="63922390"/>